<keyword evidence="2" id="KW-1185">Reference proteome</keyword>
<dbReference type="Proteomes" id="UP000448943">
    <property type="component" value="Unassembled WGS sequence"/>
</dbReference>
<organism evidence="1 2">
    <name type="scientific">Chengkuizengella marina</name>
    <dbReference type="NCBI Taxonomy" id="2507566"/>
    <lineage>
        <taxon>Bacteria</taxon>
        <taxon>Bacillati</taxon>
        <taxon>Bacillota</taxon>
        <taxon>Bacilli</taxon>
        <taxon>Bacillales</taxon>
        <taxon>Paenibacillaceae</taxon>
        <taxon>Chengkuizengella</taxon>
    </lineage>
</organism>
<dbReference type="EMBL" id="SIJB01000007">
    <property type="protein sequence ID" value="NBI27915.1"/>
    <property type="molecule type" value="Genomic_DNA"/>
</dbReference>
<name>A0A6N9PZ69_9BACL</name>
<comment type="caution">
    <text evidence="1">The sequence shown here is derived from an EMBL/GenBank/DDBJ whole genome shotgun (WGS) entry which is preliminary data.</text>
</comment>
<reference evidence="1 2" key="1">
    <citation type="submission" date="2019-01" db="EMBL/GenBank/DDBJ databases">
        <title>Chengkuizengella sp. nov., isolated from deep-sea sediment of East Pacific Ocean.</title>
        <authorList>
            <person name="Yang J."/>
            <person name="Lai Q."/>
            <person name="Shao Z."/>
        </authorList>
    </citation>
    <scope>NUCLEOTIDE SEQUENCE [LARGE SCALE GENOMIC DNA]</scope>
    <source>
        <strain evidence="1 2">YPA3-1-1</strain>
    </source>
</reference>
<proteinExistence type="predicted"/>
<evidence type="ECO:0000313" key="2">
    <source>
        <dbReference type="Proteomes" id="UP000448943"/>
    </source>
</evidence>
<sequence>MFDPTIFDNIKVVLEGIVYDLDLEEIIQITDRKDLVDLASMSRTYSIQFSKKQNNKISAQCILSTSVEDLSMEILEHDMQQPGCKLEVNFVIDFVGQSIDEVSNQAQIIEKTLQKIWENRPHITQKFSFESNQEVTEVLIQNEIRLDFKRKINENQLSDLEVLIDQVILSLNTLKDKVNYPT</sequence>
<dbReference type="AlphaFoldDB" id="A0A6N9PZ69"/>
<dbReference type="RefSeq" id="WP_160644333.1">
    <property type="nucleotide sequence ID" value="NZ_SIJB01000007.1"/>
</dbReference>
<gene>
    <name evidence="1" type="ORF">ERL59_02930</name>
</gene>
<dbReference type="OrthoDB" id="2964978at2"/>
<evidence type="ECO:0008006" key="3">
    <source>
        <dbReference type="Google" id="ProtNLM"/>
    </source>
</evidence>
<accession>A0A6N9PZ69</accession>
<protein>
    <recommendedName>
        <fullName evidence="3">Group-specific protein</fullName>
    </recommendedName>
</protein>
<evidence type="ECO:0000313" key="1">
    <source>
        <dbReference type="EMBL" id="NBI27915.1"/>
    </source>
</evidence>